<protein>
    <submittedName>
        <fullName evidence="1">Uncharacterized protein</fullName>
    </submittedName>
</protein>
<sequence length="58" mass="6198">MFFRLPMHPAAHTCRKCGFRNGAFLAHSGAPASHPVIPVDAPLPLWQGPGPEPEVLLG</sequence>
<accession>A0A061QSL9</accession>
<evidence type="ECO:0000313" key="1">
    <source>
        <dbReference type="EMBL" id="JAC63622.1"/>
    </source>
</evidence>
<gene>
    <name evidence="1" type="ORF">TSPGSL018_20190</name>
</gene>
<name>A0A061QSL9_9CHLO</name>
<organism evidence="1">
    <name type="scientific">Tetraselmis sp. GSL018</name>
    <dbReference type="NCBI Taxonomy" id="582737"/>
    <lineage>
        <taxon>Eukaryota</taxon>
        <taxon>Viridiplantae</taxon>
        <taxon>Chlorophyta</taxon>
        <taxon>core chlorophytes</taxon>
        <taxon>Chlorodendrophyceae</taxon>
        <taxon>Chlorodendrales</taxon>
        <taxon>Chlorodendraceae</taxon>
        <taxon>Tetraselmis</taxon>
    </lineage>
</organism>
<reference evidence="1" key="1">
    <citation type="submission" date="2014-05" db="EMBL/GenBank/DDBJ databases">
        <title>The transcriptome of the halophilic microalga Tetraselmis sp. GSL018 isolated from the Great Salt Lake, Utah.</title>
        <authorList>
            <person name="Jinkerson R.E."/>
            <person name="D'Adamo S."/>
            <person name="Posewitz M.C."/>
        </authorList>
    </citation>
    <scope>NUCLEOTIDE SEQUENCE</scope>
    <source>
        <strain evidence="1">GSL018</strain>
    </source>
</reference>
<dbReference type="AlphaFoldDB" id="A0A061QSL9"/>
<proteinExistence type="predicted"/>
<dbReference type="EMBL" id="GBEZ01023255">
    <property type="protein sequence ID" value="JAC63622.1"/>
    <property type="molecule type" value="Transcribed_RNA"/>
</dbReference>